<organism evidence="9 10">
    <name type="scientific">Anaeromyxobacter diazotrophicus</name>
    <dbReference type="NCBI Taxonomy" id="2590199"/>
    <lineage>
        <taxon>Bacteria</taxon>
        <taxon>Pseudomonadati</taxon>
        <taxon>Myxococcota</taxon>
        <taxon>Myxococcia</taxon>
        <taxon>Myxococcales</taxon>
        <taxon>Cystobacterineae</taxon>
        <taxon>Anaeromyxobacteraceae</taxon>
        <taxon>Anaeromyxobacter</taxon>
    </lineage>
</organism>
<dbReference type="Gene3D" id="1.10.10.200">
    <property type="match status" value="1"/>
</dbReference>
<reference evidence="10" key="1">
    <citation type="journal article" date="2020" name="Appl. Environ. Microbiol.">
        <title>Diazotrophic Anaeromyxobacter Isolates from Soils.</title>
        <authorList>
            <person name="Masuda Y."/>
            <person name="Yamanaka H."/>
            <person name="Xu Z.X."/>
            <person name="Shiratori Y."/>
            <person name="Aono T."/>
            <person name="Amachi S."/>
            <person name="Senoo K."/>
            <person name="Itoh H."/>
        </authorList>
    </citation>
    <scope>NUCLEOTIDE SEQUENCE [LARGE SCALE GENOMIC DNA]</scope>
    <source>
        <strain evidence="10">R267</strain>
    </source>
</reference>
<proteinExistence type="inferred from homology"/>
<dbReference type="PANTHER" id="PTHR12532:SF6">
    <property type="entry name" value="TRANSCRIPTIONAL REGULATORY PROTEIN YEBC-RELATED"/>
    <property type="match status" value="1"/>
</dbReference>
<dbReference type="NCBIfam" id="TIGR01033">
    <property type="entry name" value="YebC/PmpR family DNA-binding transcriptional regulator"/>
    <property type="match status" value="1"/>
</dbReference>
<evidence type="ECO:0000256" key="5">
    <source>
        <dbReference type="ARBA" id="ARBA00023163"/>
    </source>
</evidence>
<evidence type="ECO:0000256" key="6">
    <source>
        <dbReference type="HAMAP-Rule" id="MF_00693"/>
    </source>
</evidence>
<keyword evidence="10" id="KW-1185">Reference proteome</keyword>
<accession>A0A7I9VS82</accession>
<evidence type="ECO:0000313" key="10">
    <source>
        <dbReference type="Proteomes" id="UP000503640"/>
    </source>
</evidence>
<dbReference type="InterPro" id="IPR002876">
    <property type="entry name" value="Transcrip_reg_TACO1-like"/>
</dbReference>
<dbReference type="InterPro" id="IPR029072">
    <property type="entry name" value="YebC-like"/>
</dbReference>
<name>A0A7I9VS82_9BACT</name>
<dbReference type="AlphaFoldDB" id="A0A7I9VS82"/>
<dbReference type="InterPro" id="IPR017856">
    <property type="entry name" value="Integrase-like_N"/>
</dbReference>
<keyword evidence="3 6" id="KW-0805">Transcription regulation</keyword>
<evidence type="ECO:0000256" key="1">
    <source>
        <dbReference type="ARBA" id="ARBA00008724"/>
    </source>
</evidence>
<keyword evidence="5 6" id="KW-0804">Transcription</keyword>
<dbReference type="PANTHER" id="PTHR12532">
    <property type="entry name" value="TRANSLATIONAL ACTIVATOR OF CYTOCHROME C OXIDASE 1"/>
    <property type="match status" value="1"/>
</dbReference>
<dbReference type="Pfam" id="PF20772">
    <property type="entry name" value="TACO1_YebC_N"/>
    <property type="match status" value="1"/>
</dbReference>
<dbReference type="HAMAP" id="MF_00693">
    <property type="entry name" value="Transcrip_reg_TACO1"/>
    <property type="match status" value="1"/>
</dbReference>
<dbReference type="GO" id="GO:0003677">
    <property type="term" value="F:DNA binding"/>
    <property type="evidence" value="ECO:0007669"/>
    <property type="project" value="UniProtKB-UniRule"/>
</dbReference>
<comment type="similarity">
    <text evidence="1 6">Belongs to the TACO1 family.</text>
</comment>
<dbReference type="FunFam" id="1.10.10.200:FF:000004">
    <property type="entry name" value="Probable transcriptional regulatory protein BSBG_02618"/>
    <property type="match status" value="1"/>
</dbReference>
<feature type="domain" description="TACO1/YebC-like N-terminal" evidence="8">
    <location>
        <begin position="8"/>
        <end position="77"/>
    </location>
</feature>
<dbReference type="Gene3D" id="3.30.70.980">
    <property type="match status" value="2"/>
</dbReference>
<keyword evidence="2 6" id="KW-0963">Cytoplasm</keyword>
<evidence type="ECO:0000256" key="3">
    <source>
        <dbReference type="ARBA" id="ARBA00023015"/>
    </source>
</evidence>
<evidence type="ECO:0000256" key="2">
    <source>
        <dbReference type="ARBA" id="ARBA00022490"/>
    </source>
</evidence>
<comment type="subcellular location">
    <subcellularLocation>
        <location evidence="6">Cytoplasm</location>
    </subcellularLocation>
</comment>
<evidence type="ECO:0000313" key="9">
    <source>
        <dbReference type="EMBL" id="GEJ58970.1"/>
    </source>
</evidence>
<feature type="domain" description="TACO1/YebC-like second and third" evidence="7">
    <location>
        <begin position="82"/>
        <end position="242"/>
    </location>
</feature>
<evidence type="ECO:0000256" key="4">
    <source>
        <dbReference type="ARBA" id="ARBA00023125"/>
    </source>
</evidence>
<evidence type="ECO:0000259" key="7">
    <source>
        <dbReference type="Pfam" id="PF01709"/>
    </source>
</evidence>
<dbReference type="EMBL" id="BJTG01000009">
    <property type="protein sequence ID" value="GEJ58970.1"/>
    <property type="molecule type" value="Genomic_DNA"/>
</dbReference>
<dbReference type="Proteomes" id="UP000503640">
    <property type="component" value="Unassembled WGS sequence"/>
</dbReference>
<comment type="caution">
    <text evidence="9">The sequence shown here is derived from an EMBL/GenBank/DDBJ whole genome shotgun (WGS) entry which is preliminary data.</text>
</comment>
<keyword evidence="4 6" id="KW-0238">DNA-binding</keyword>
<protein>
    <recommendedName>
        <fullName evidence="6">Probable transcriptional regulatory protein AMYX_37110</fullName>
    </recommendedName>
</protein>
<evidence type="ECO:0000259" key="8">
    <source>
        <dbReference type="Pfam" id="PF20772"/>
    </source>
</evidence>
<dbReference type="SUPFAM" id="SSF75625">
    <property type="entry name" value="YebC-like"/>
    <property type="match status" value="1"/>
</dbReference>
<gene>
    <name evidence="9" type="ORF">AMYX_37110</name>
</gene>
<dbReference type="Pfam" id="PF01709">
    <property type="entry name" value="Transcrip_reg"/>
    <property type="match status" value="1"/>
</dbReference>
<dbReference type="InterPro" id="IPR049083">
    <property type="entry name" value="TACO1_YebC_N"/>
</dbReference>
<dbReference type="InterPro" id="IPR026564">
    <property type="entry name" value="Transcrip_reg_TACO1-like_dom3"/>
</dbReference>
<dbReference type="GO" id="GO:0005829">
    <property type="term" value="C:cytosol"/>
    <property type="evidence" value="ECO:0007669"/>
    <property type="project" value="TreeGrafter"/>
</dbReference>
<sequence>MRAMGRIFETRKATMFARWNKMAKAFTRISKEIAISVKAGGPDPANNPALRRALQNARAANMPKDKVEGAIKRASGQDQKAYEIVLYEGYGPHGVAMVVETATDNVVRTVANVRMHFKDHGGNLGTAGSVAFQFQKMGVFRLAPEGLDADALELDLIDHGLEELGEGQGENGEKQLVIRCAFNNFGHLQAALEERKLPILSAESEYVAQTPVELPEEQATEVLKLVDQLEQDEDVQRVFHNLR</sequence>
<dbReference type="GO" id="GO:0006355">
    <property type="term" value="P:regulation of DNA-templated transcription"/>
    <property type="evidence" value="ECO:0007669"/>
    <property type="project" value="UniProtKB-UniRule"/>
</dbReference>
<dbReference type="InterPro" id="IPR048300">
    <property type="entry name" value="TACO1_YebC-like_2nd/3rd_dom"/>
</dbReference>
<dbReference type="NCBIfam" id="NF009044">
    <property type="entry name" value="PRK12378.1"/>
    <property type="match status" value="1"/>
</dbReference>